<dbReference type="EMBL" id="BK015232">
    <property type="protein sequence ID" value="DAD97159.1"/>
    <property type="molecule type" value="Genomic_DNA"/>
</dbReference>
<dbReference type="InterPro" id="IPR055677">
    <property type="entry name" value="DUF7253"/>
</dbReference>
<organism evidence="2">
    <name type="scientific">Siphoviridae sp. ctSWe10</name>
    <dbReference type="NCBI Taxonomy" id="2826344"/>
    <lineage>
        <taxon>Viruses</taxon>
        <taxon>Duplodnaviria</taxon>
        <taxon>Heunggongvirae</taxon>
        <taxon>Uroviricota</taxon>
        <taxon>Caudoviricetes</taxon>
    </lineage>
</organism>
<name>A0A8S5NS26_9CAUD</name>
<sequence length="104" mass="12136">MKYYGQIGFADTVETVPGIWSNQIFERNYYGDLVRNTRRLSSSDKVNDDINISNEFSILADPYASENFSKMKYLTYMNAKWKITDVRVEFPRLILTVGGLYNEQ</sequence>
<dbReference type="Pfam" id="PF23911">
    <property type="entry name" value="DUF7253"/>
    <property type="match status" value="1"/>
</dbReference>
<feature type="domain" description="DUF7253" evidence="1">
    <location>
        <begin position="1"/>
        <end position="103"/>
    </location>
</feature>
<evidence type="ECO:0000259" key="1">
    <source>
        <dbReference type="Pfam" id="PF23911"/>
    </source>
</evidence>
<reference evidence="2" key="1">
    <citation type="journal article" date="2021" name="Proc. Natl. Acad. Sci. U.S.A.">
        <title>A Catalog of Tens of Thousands of Viruses from Human Metagenomes Reveals Hidden Associations with Chronic Diseases.</title>
        <authorList>
            <person name="Tisza M.J."/>
            <person name="Buck C.B."/>
        </authorList>
    </citation>
    <scope>NUCLEOTIDE SEQUENCE</scope>
    <source>
        <strain evidence="2">CtSWe10</strain>
    </source>
</reference>
<protein>
    <recommendedName>
        <fullName evidence="1">DUF7253 domain-containing protein</fullName>
    </recommendedName>
</protein>
<evidence type="ECO:0000313" key="2">
    <source>
        <dbReference type="EMBL" id="DAD97159.1"/>
    </source>
</evidence>
<proteinExistence type="predicted"/>
<accession>A0A8S5NS26</accession>